<evidence type="ECO:0000256" key="8">
    <source>
        <dbReference type="ARBA" id="ARBA00023136"/>
    </source>
</evidence>
<dbReference type="SUPFAM" id="SSF111369">
    <property type="entry name" value="HlyD-like secretion proteins"/>
    <property type="match status" value="1"/>
</dbReference>
<keyword evidence="4 9" id="KW-1003">Cell membrane</keyword>
<feature type="coiled-coil region" evidence="10">
    <location>
        <begin position="221"/>
        <end position="277"/>
    </location>
</feature>
<sequence length="431" mass="48226">MIKLPFKFDPSSAQHLGANVLFYSIVAFVVLFFIWASFSELDEVTRGMGRVVPAKQIQVVQNLEGGIIKEILVKSGQEVKAGDILVRMDSTQLGSDLKKNEEEYLALDLKTRRLQAETDLKAVEFPEDLSQRYPDQVARELNLNKARLSGLRASLSGLEAKKKNLEQELIEARMMSVNSEENEELAQAEIDMIGPLVEKGIEPRISLIRAQQKMTEAKSERQRSELGIEKAKKSIEEVELNIEQAREQFRTETLSELSEAQSRFNQLRETIPALSDRVYRTDVVAPTDGIVNQVLVTTVGGVVKPGMSIVELVPSDDSLLVEAEIRPQDIAFLYPGQAAKVKITAYDFARYGALDGTVETISADAILNEREEYVYIAKIRTKQNSLEADGDTLPIIPGMVADVNIVHGKKTILEYLINPVLRLRDNALRER</sequence>
<dbReference type="AlphaFoldDB" id="A0A501PT39"/>
<evidence type="ECO:0000256" key="9">
    <source>
        <dbReference type="RuleBase" id="RU365093"/>
    </source>
</evidence>
<evidence type="ECO:0000259" key="12">
    <source>
        <dbReference type="Pfam" id="PF26002"/>
    </source>
</evidence>
<evidence type="ECO:0000256" key="10">
    <source>
        <dbReference type="SAM" id="Coils"/>
    </source>
</evidence>
<dbReference type="InterPro" id="IPR058781">
    <property type="entry name" value="HH_AprE-like"/>
</dbReference>
<comment type="caution">
    <text evidence="13">The sequence shown here is derived from an EMBL/GenBank/DDBJ whole genome shotgun (WGS) entry which is preliminary data.</text>
</comment>
<evidence type="ECO:0000256" key="1">
    <source>
        <dbReference type="ARBA" id="ARBA00004377"/>
    </source>
</evidence>
<dbReference type="RefSeq" id="WP_139938552.1">
    <property type="nucleotide sequence ID" value="NZ_JBHSYP010000022.1"/>
</dbReference>
<evidence type="ECO:0000259" key="11">
    <source>
        <dbReference type="Pfam" id="PF25994"/>
    </source>
</evidence>
<dbReference type="Pfam" id="PF26002">
    <property type="entry name" value="Beta-barrel_AprE"/>
    <property type="match status" value="1"/>
</dbReference>
<feature type="transmembrane region" description="Helical" evidence="9">
    <location>
        <begin position="20"/>
        <end position="38"/>
    </location>
</feature>
<dbReference type="Gene3D" id="2.40.30.170">
    <property type="match status" value="1"/>
</dbReference>
<comment type="similarity">
    <text evidence="2 9">Belongs to the membrane fusion protein (MFP) (TC 8.A.1) family.</text>
</comment>
<feature type="domain" description="AprE-like long alpha-helical hairpin" evidence="11">
    <location>
        <begin position="95"/>
        <end position="277"/>
    </location>
</feature>
<evidence type="ECO:0000256" key="5">
    <source>
        <dbReference type="ARBA" id="ARBA00022519"/>
    </source>
</evidence>
<dbReference type="NCBIfam" id="TIGR01843">
    <property type="entry name" value="type_I_hlyD"/>
    <property type="match status" value="1"/>
</dbReference>
<dbReference type="InterPro" id="IPR050739">
    <property type="entry name" value="MFP"/>
</dbReference>
<protein>
    <recommendedName>
        <fullName evidence="9">Membrane fusion protein (MFP) family protein</fullName>
    </recommendedName>
</protein>
<dbReference type="Pfam" id="PF25994">
    <property type="entry name" value="HH_AprE"/>
    <property type="match status" value="1"/>
</dbReference>
<dbReference type="PRINTS" id="PR01490">
    <property type="entry name" value="RTXTOXIND"/>
</dbReference>
<evidence type="ECO:0000256" key="3">
    <source>
        <dbReference type="ARBA" id="ARBA00022448"/>
    </source>
</evidence>
<evidence type="ECO:0000256" key="6">
    <source>
        <dbReference type="ARBA" id="ARBA00022692"/>
    </source>
</evidence>
<feature type="domain" description="AprE-like beta-barrel" evidence="12">
    <location>
        <begin position="319"/>
        <end position="407"/>
    </location>
</feature>
<dbReference type="Proteomes" id="UP000319148">
    <property type="component" value="Unassembled WGS sequence"/>
</dbReference>
<gene>
    <name evidence="13" type="ORF">FIV46_03870</name>
</gene>
<dbReference type="OrthoDB" id="9810980at2"/>
<keyword evidence="7 9" id="KW-1133">Transmembrane helix</keyword>
<dbReference type="InterPro" id="IPR010129">
    <property type="entry name" value="T1SS_HlyD"/>
</dbReference>
<evidence type="ECO:0000313" key="13">
    <source>
        <dbReference type="EMBL" id="TPD63222.1"/>
    </source>
</evidence>
<evidence type="ECO:0000256" key="2">
    <source>
        <dbReference type="ARBA" id="ARBA00009477"/>
    </source>
</evidence>
<proteinExistence type="inferred from homology"/>
<keyword evidence="3 9" id="KW-0813">Transport</keyword>
<comment type="subcellular location">
    <subcellularLocation>
        <location evidence="1 9">Cell inner membrane</location>
        <topology evidence="1 9">Single-pass membrane protein</topology>
    </subcellularLocation>
</comment>
<reference evidence="14" key="1">
    <citation type="submission" date="2019-06" db="EMBL/GenBank/DDBJ databases">
        <title>The complete genome of Emcibacter congregatus ZYLT.</title>
        <authorList>
            <person name="Zhao Z."/>
        </authorList>
    </citation>
    <scope>NUCLEOTIDE SEQUENCE [LARGE SCALE GENOMIC DNA]</scope>
    <source>
        <strain evidence="14">MCCC 1A06723</strain>
    </source>
</reference>
<keyword evidence="14" id="KW-1185">Reference proteome</keyword>
<keyword evidence="10" id="KW-0175">Coiled coil</keyword>
<dbReference type="EMBL" id="VFIY01000004">
    <property type="protein sequence ID" value="TPD63222.1"/>
    <property type="molecule type" value="Genomic_DNA"/>
</dbReference>
<evidence type="ECO:0000256" key="7">
    <source>
        <dbReference type="ARBA" id="ARBA00022989"/>
    </source>
</evidence>
<name>A0A501PT39_9PROT</name>
<feature type="coiled-coil region" evidence="10">
    <location>
        <begin position="148"/>
        <end position="182"/>
    </location>
</feature>
<keyword evidence="6 9" id="KW-0812">Transmembrane</keyword>
<dbReference type="PANTHER" id="PTHR30386">
    <property type="entry name" value="MEMBRANE FUSION SUBUNIT OF EMRAB-TOLC MULTIDRUG EFFLUX PUMP"/>
    <property type="match status" value="1"/>
</dbReference>
<dbReference type="Gene3D" id="2.40.50.100">
    <property type="match status" value="1"/>
</dbReference>
<dbReference type="GO" id="GO:0005886">
    <property type="term" value="C:plasma membrane"/>
    <property type="evidence" value="ECO:0007669"/>
    <property type="project" value="UniProtKB-SubCell"/>
</dbReference>
<accession>A0A501PT39</accession>
<keyword evidence="8 9" id="KW-0472">Membrane</keyword>
<dbReference type="PANTHER" id="PTHR30386:SF26">
    <property type="entry name" value="TRANSPORT PROTEIN COMB"/>
    <property type="match status" value="1"/>
</dbReference>
<organism evidence="13 14">
    <name type="scientific">Emcibacter nanhaiensis</name>
    <dbReference type="NCBI Taxonomy" id="1505037"/>
    <lineage>
        <taxon>Bacteria</taxon>
        <taxon>Pseudomonadati</taxon>
        <taxon>Pseudomonadota</taxon>
        <taxon>Alphaproteobacteria</taxon>
        <taxon>Emcibacterales</taxon>
        <taxon>Emcibacteraceae</taxon>
        <taxon>Emcibacter</taxon>
    </lineage>
</organism>
<dbReference type="InterPro" id="IPR058982">
    <property type="entry name" value="Beta-barrel_AprE"/>
</dbReference>
<keyword evidence="5 9" id="KW-0997">Cell inner membrane</keyword>
<dbReference type="GO" id="GO:0015031">
    <property type="term" value="P:protein transport"/>
    <property type="evidence" value="ECO:0007669"/>
    <property type="project" value="InterPro"/>
</dbReference>
<evidence type="ECO:0000256" key="4">
    <source>
        <dbReference type="ARBA" id="ARBA00022475"/>
    </source>
</evidence>
<evidence type="ECO:0000313" key="14">
    <source>
        <dbReference type="Proteomes" id="UP000319148"/>
    </source>
</evidence>